<gene>
    <name evidence="3" type="ordered locus">Sfum_3442</name>
</gene>
<accession>A0LNW1</accession>
<dbReference type="AlphaFoldDB" id="A0LNW1"/>
<dbReference type="PANTHER" id="PTHR31988:SF19">
    <property type="entry name" value="9-O-ACETYL-N-ACETYLNEURAMINIC ACID DEACETYLASE-RELATED"/>
    <property type="match status" value="1"/>
</dbReference>
<protein>
    <recommendedName>
        <fullName evidence="2">Sialate O-acetylesterase domain-containing protein</fullName>
    </recommendedName>
</protein>
<dbReference type="InterPro" id="IPR052940">
    <property type="entry name" value="Carb_Esterase_6"/>
</dbReference>
<evidence type="ECO:0000313" key="4">
    <source>
        <dbReference type="Proteomes" id="UP000001784"/>
    </source>
</evidence>
<dbReference type="InterPro" id="IPR036514">
    <property type="entry name" value="SGNH_hydro_sf"/>
</dbReference>
<sequence>MRKIRIIAILAVMLVYPSFALSEPIVFIVAGQSTAKCGLVEEVATGDLRTPHQLKEYHVLDMDYSEKPRIVQTFDQRSHFGPEVRFVQLYVKANPSREVILLKMVKNGSGMTRWSPKWPGEYDQWTGDLYRILVDFVIEAVDGRDVEWGGFLFVQGENDSVYPERARAYVQNLRNLVNRLREDLGAPKMPVMTSEVSPVLEKYPHQYQVNQAKINAALTGRDMFVVSNSALGYREDGIHFTSDAVLQLGMRFFWTYRTLLK</sequence>
<evidence type="ECO:0000256" key="1">
    <source>
        <dbReference type="ARBA" id="ARBA00022801"/>
    </source>
</evidence>
<dbReference type="PANTHER" id="PTHR31988">
    <property type="entry name" value="ESTERASE, PUTATIVE (DUF303)-RELATED"/>
    <property type="match status" value="1"/>
</dbReference>
<dbReference type="Pfam" id="PF03629">
    <property type="entry name" value="SASA"/>
    <property type="match status" value="1"/>
</dbReference>
<dbReference type="KEGG" id="sfu:Sfum_3442"/>
<feature type="domain" description="Sialate O-acetylesterase" evidence="2">
    <location>
        <begin position="26"/>
        <end position="253"/>
    </location>
</feature>
<proteinExistence type="predicted"/>
<keyword evidence="4" id="KW-1185">Reference proteome</keyword>
<dbReference type="InterPro" id="IPR005181">
    <property type="entry name" value="SASA"/>
</dbReference>
<dbReference type="Gene3D" id="3.40.50.1110">
    <property type="entry name" value="SGNH hydrolase"/>
    <property type="match status" value="1"/>
</dbReference>
<dbReference type="HOGENOM" id="CLU_1065307_0_0_7"/>
<dbReference type="STRING" id="335543.Sfum_3442"/>
<name>A0LNW1_SYNFM</name>
<reference evidence="3 4" key="1">
    <citation type="submission" date="2006-10" db="EMBL/GenBank/DDBJ databases">
        <title>Complete sequence of Syntrophobacter fumaroxidans MPOB.</title>
        <authorList>
            <consortium name="US DOE Joint Genome Institute"/>
            <person name="Copeland A."/>
            <person name="Lucas S."/>
            <person name="Lapidus A."/>
            <person name="Barry K."/>
            <person name="Detter J.C."/>
            <person name="Glavina del Rio T."/>
            <person name="Hammon N."/>
            <person name="Israni S."/>
            <person name="Pitluck S."/>
            <person name="Goltsman E.G."/>
            <person name="Martinez M."/>
            <person name="Schmutz J."/>
            <person name="Larimer F."/>
            <person name="Land M."/>
            <person name="Hauser L."/>
            <person name="Kyrpides N."/>
            <person name="Kim E."/>
            <person name="Boone D.R."/>
            <person name="Brockman F."/>
            <person name="Culley D."/>
            <person name="Ferry J."/>
            <person name="Gunsalus R."/>
            <person name="McInerney M.J."/>
            <person name="Morrison M."/>
            <person name="Plugge C."/>
            <person name="Rohlin L."/>
            <person name="Scholten J."/>
            <person name="Sieber J."/>
            <person name="Stams A.J.M."/>
            <person name="Worm P."/>
            <person name="Henstra A.M."/>
            <person name="Richardson P."/>
        </authorList>
    </citation>
    <scope>NUCLEOTIDE SEQUENCE [LARGE SCALE GENOMIC DNA]</scope>
    <source>
        <strain evidence="4">DSM 10017 / MPOB</strain>
    </source>
</reference>
<dbReference type="Proteomes" id="UP000001784">
    <property type="component" value="Chromosome"/>
</dbReference>
<dbReference type="EMBL" id="CP000478">
    <property type="protein sequence ID" value="ABK19113.1"/>
    <property type="molecule type" value="Genomic_DNA"/>
</dbReference>
<dbReference type="GO" id="GO:0016788">
    <property type="term" value="F:hydrolase activity, acting on ester bonds"/>
    <property type="evidence" value="ECO:0007669"/>
    <property type="project" value="UniProtKB-ARBA"/>
</dbReference>
<organism evidence="3 4">
    <name type="scientific">Syntrophobacter fumaroxidans (strain DSM 10017 / MPOB)</name>
    <dbReference type="NCBI Taxonomy" id="335543"/>
    <lineage>
        <taxon>Bacteria</taxon>
        <taxon>Pseudomonadati</taxon>
        <taxon>Thermodesulfobacteriota</taxon>
        <taxon>Syntrophobacteria</taxon>
        <taxon>Syntrophobacterales</taxon>
        <taxon>Syntrophobacteraceae</taxon>
        <taxon>Syntrophobacter</taxon>
    </lineage>
</organism>
<keyword evidence="1" id="KW-0378">Hydrolase</keyword>
<evidence type="ECO:0000313" key="3">
    <source>
        <dbReference type="EMBL" id="ABK19113.1"/>
    </source>
</evidence>
<dbReference type="eggNOG" id="COG2755">
    <property type="taxonomic scope" value="Bacteria"/>
</dbReference>
<dbReference type="InParanoid" id="A0LNW1"/>
<dbReference type="RefSeq" id="WP_011700238.1">
    <property type="nucleotide sequence ID" value="NC_008554.1"/>
</dbReference>
<evidence type="ECO:0000259" key="2">
    <source>
        <dbReference type="Pfam" id="PF03629"/>
    </source>
</evidence>
<dbReference type="SUPFAM" id="SSF52266">
    <property type="entry name" value="SGNH hydrolase"/>
    <property type="match status" value="1"/>
</dbReference>